<dbReference type="PROSITE" id="PS00636">
    <property type="entry name" value="DNAJ_1"/>
    <property type="match status" value="1"/>
</dbReference>
<dbReference type="InterPro" id="IPR036869">
    <property type="entry name" value="J_dom_sf"/>
</dbReference>
<dbReference type="InterPro" id="IPR051938">
    <property type="entry name" value="Apopto_cytoskel_mod"/>
</dbReference>
<dbReference type="Pfam" id="PF00226">
    <property type="entry name" value="DnaJ"/>
    <property type="match status" value="1"/>
</dbReference>
<accession>A0A7R8X9G4</accession>
<dbReference type="GO" id="GO:0043066">
    <property type="term" value="P:negative regulation of apoptotic process"/>
    <property type="evidence" value="ECO:0007669"/>
    <property type="project" value="TreeGrafter"/>
</dbReference>
<dbReference type="PROSITE" id="PS50076">
    <property type="entry name" value="DNAJ_2"/>
    <property type="match status" value="1"/>
</dbReference>
<dbReference type="FunFam" id="2.60.260.20:FF:000005">
    <property type="entry name" value="Chaperone protein dnaJ 1, mitochondrial"/>
    <property type="match status" value="1"/>
</dbReference>
<evidence type="ECO:0000256" key="5">
    <source>
        <dbReference type="ARBA" id="ARBA00023186"/>
    </source>
</evidence>
<dbReference type="SUPFAM" id="SSF46565">
    <property type="entry name" value="Chaperone J-domain"/>
    <property type="match status" value="1"/>
</dbReference>
<proteinExistence type="inferred from homology"/>
<dbReference type="GO" id="GO:0009408">
    <property type="term" value="P:response to heat"/>
    <property type="evidence" value="ECO:0007669"/>
    <property type="project" value="InterPro"/>
</dbReference>
<dbReference type="EMBL" id="LR900676">
    <property type="protein sequence ID" value="CAD7246526.1"/>
    <property type="molecule type" value="Genomic_DNA"/>
</dbReference>
<keyword evidence="5" id="KW-0143">Chaperone</keyword>
<dbReference type="HAMAP" id="MF_01152">
    <property type="entry name" value="DnaJ"/>
    <property type="match status" value="1"/>
</dbReference>
<dbReference type="InterPro" id="IPR001623">
    <property type="entry name" value="DnaJ_domain"/>
</dbReference>
<keyword evidence="1" id="KW-0479">Metal-binding</keyword>
<keyword evidence="9" id="KW-1185">Reference proteome</keyword>
<evidence type="ECO:0000313" key="8">
    <source>
        <dbReference type="EMBL" id="CAD7246526.1"/>
    </source>
</evidence>
<feature type="region of interest" description="Disordered" evidence="6">
    <location>
        <begin position="428"/>
        <end position="464"/>
    </location>
</feature>
<dbReference type="GO" id="GO:0008270">
    <property type="term" value="F:zinc ion binding"/>
    <property type="evidence" value="ECO:0007669"/>
    <property type="project" value="UniProtKB-KW"/>
</dbReference>
<keyword evidence="4" id="KW-0862">Zinc</keyword>
<feature type="compositionally biased region" description="Basic and acidic residues" evidence="6">
    <location>
        <begin position="446"/>
        <end position="455"/>
    </location>
</feature>
<organism evidence="8">
    <name type="scientific">Darwinula stevensoni</name>
    <dbReference type="NCBI Taxonomy" id="69355"/>
    <lineage>
        <taxon>Eukaryota</taxon>
        <taxon>Metazoa</taxon>
        <taxon>Ecdysozoa</taxon>
        <taxon>Arthropoda</taxon>
        <taxon>Crustacea</taxon>
        <taxon>Oligostraca</taxon>
        <taxon>Ostracoda</taxon>
        <taxon>Podocopa</taxon>
        <taxon>Podocopida</taxon>
        <taxon>Darwinulocopina</taxon>
        <taxon>Darwinuloidea</taxon>
        <taxon>Darwinulidae</taxon>
        <taxon>Darwinula</taxon>
    </lineage>
</organism>
<evidence type="ECO:0000256" key="2">
    <source>
        <dbReference type="ARBA" id="ARBA00022737"/>
    </source>
</evidence>
<evidence type="ECO:0000313" key="9">
    <source>
        <dbReference type="Proteomes" id="UP000677054"/>
    </source>
</evidence>
<dbReference type="CDD" id="cd06257">
    <property type="entry name" value="DnaJ"/>
    <property type="match status" value="1"/>
</dbReference>
<evidence type="ECO:0000256" key="1">
    <source>
        <dbReference type="ARBA" id="ARBA00022723"/>
    </source>
</evidence>
<dbReference type="GO" id="GO:0051082">
    <property type="term" value="F:unfolded protein binding"/>
    <property type="evidence" value="ECO:0007669"/>
    <property type="project" value="InterPro"/>
</dbReference>
<dbReference type="SUPFAM" id="SSF49493">
    <property type="entry name" value="HSP40/DnaJ peptide-binding domain"/>
    <property type="match status" value="1"/>
</dbReference>
<dbReference type="Gene3D" id="1.10.287.110">
    <property type="entry name" value="DnaJ domain"/>
    <property type="match status" value="1"/>
</dbReference>
<dbReference type="InterPro" id="IPR002939">
    <property type="entry name" value="DnaJ_C"/>
</dbReference>
<dbReference type="InterPro" id="IPR018253">
    <property type="entry name" value="DnaJ_domain_CS"/>
</dbReference>
<dbReference type="SMART" id="SM00271">
    <property type="entry name" value="DnaJ"/>
    <property type="match status" value="1"/>
</dbReference>
<dbReference type="InterPro" id="IPR012724">
    <property type="entry name" value="DnaJ"/>
</dbReference>
<reference evidence="8" key="1">
    <citation type="submission" date="2020-11" db="EMBL/GenBank/DDBJ databases">
        <authorList>
            <person name="Tran Van P."/>
        </authorList>
    </citation>
    <scope>NUCLEOTIDE SEQUENCE</scope>
</reference>
<dbReference type="GO" id="GO:0007005">
    <property type="term" value="P:mitochondrion organization"/>
    <property type="evidence" value="ECO:0007669"/>
    <property type="project" value="TreeGrafter"/>
</dbReference>
<keyword evidence="2" id="KW-0677">Repeat</keyword>
<dbReference type="PRINTS" id="PR00625">
    <property type="entry name" value="JDOMAIN"/>
</dbReference>
<evidence type="ECO:0000256" key="3">
    <source>
        <dbReference type="ARBA" id="ARBA00022771"/>
    </source>
</evidence>
<feature type="compositionally biased region" description="Gly residues" evidence="6">
    <location>
        <begin position="149"/>
        <end position="162"/>
    </location>
</feature>
<dbReference type="InterPro" id="IPR008971">
    <property type="entry name" value="HSP40/DnaJ_pept-bd"/>
</dbReference>
<dbReference type="SUPFAM" id="SSF57938">
    <property type="entry name" value="DnaJ/Hsp40 cysteine-rich domain"/>
    <property type="match status" value="1"/>
</dbReference>
<name>A0A7R8X9G4_9CRUS</name>
<protein>
    <recommendedName>
        <fullName evidence="7">J domain-containing protein</fullName>
    </recommendedName>
</protein>
<gene>
    <name evidence="8" type="ORF">DSTB1V02_LOCUS6375</name>
</gene>
<dbReference type="GO" id="GO:0006457">
    <property type="term" value="P:protein folding"/>
    <property type="evidence" value="ECO:0007669"/>
    <property type="project" value="InterPro"/>
</dbReference>
<dbReference type="Proteomes" id="UP000677054">
    <property type="component" value="Unassembled WGS sequence"/>
</dbReference>
<dbReference type="Gene3D" id="2.10.230.10">
    <property type="entry name" value="Heat shock protein DnaJ, cysteine-rich domain"/>
    <property type="match status" value="1"/>
</dbReference>
<feature type="domain" description="J" evidence="7">
    <location>
        <begin position="77"/>
        <end position="142"/>
    </location>
</feature>
<evidence type="ECO:0000256" key="6">
    <source>
        <dbReference type="SAM" id="MobiDB-lite"/>
    </source>
</evidence>
<dbReference type="EMBL" id="CAJPEV010001159">
    <property type="protein sequence ID" value="CAG0891088.1"/>
    <property type="molecule type" value="Genomic_DNA"/>
</dbReference>
<dbReference type="OrthoDB" id="10256793at2759"/>
<dbReference type="AlphaFoldDB" id="A0A7R8X9G4"/>
<evidence type="ECO:0000256" key="4">
    <source>
        <dbReference type="ARBA" id="ARBA00022833"/>
    </source>
</evidence>
<dbReference type="GO" id="GO:0005739">
    <property type="term" value="C:mitochondrion"/>
    <property type="evidence" value="ECO:0007669"/>
    <property type="project" value="TreeGrafter"/>
</dbReference>
<dbReference type="CDD" id="cd10747">
    <property type="entry name" value="DnaJ_C"/>
    <property type="match status" value="1"/>
</dbReference>
<evidence type="ECO:0000259" key="7">
    <source>
        <dbReference type="PROSITE" id="PS50076"/>
    </source>
</evidence>
<dbReference type="Gene3D" id="2.60.260.20">
    <property type="entry name" value="Urease metallochaperone UreE, N-terminal domain"/>
    <property type="match status" value="2"/>
</dbReference>
<feature type="region of interest" description="Disordered" evidence="6">
    <location>
        <begin position="137"/>
        <end position="162"/>
    </location>
</feature>
<dbReference type="FunFam" id="1.10.287.110:FF:000075">
    <property type="entry name" value="Uncharacterized protein, isoform D"/>
    <property type="match status" value="1"/>
</dbReference>
<dbReference type="InterPro" id="IPR036410">
    <property type="entry name" value="HSP_DnaJ_Cys-rich_dom_sf"/>
</dbReference>
<sequence>MTGATNVRSIFGPRKLKHDIVKFVDPPQSVNQETSIRNAEILSEVKGGYLKFWITGYGLKSERGFHTSSLRIQRKRDYYEVLGIPRNASQKEIKKAYYQLAKKYHPDTNKGDPEASKKFQDVSEAYEVLSDDTKRREYDSWGSTREQMGMGGRSTGGGGGHGGDPFRGWNFQSSVDPEELFRKIFGDAGFRMGFPGSEDFAESNFGFGSAQEVLVNLTFQEASRGVNKDIQVNVVDVCPRCKGTRAEPGTKGPFVMRSTCRQCHGTRVHIKFPCVECEGKGSTVQRKSITVPVPAGVEDGQTVRMPVGKKEIFVTFRVAKSDYFRRDGSDIHTDANISIAQAILGGTIRVQGLYEDLAINVPAATSSHTRIRVAGKGVKRVNSYGYGDHYIHLKVKAPSSLTAEQKALITAYAELETDTPGSVHGITTTHSGSGKKQAHAGAEGINFKEETKEEPSAGILSRNKKSVTETEKLKLLRLVLAGNYEELEQYLEGLESDKNRDSGG</sequence>
<dbReference type="Pfam" id="PF01556">
    <property type="entry name" value="DnaJ_C"/>
    <property type="match status" value="1"/>
</dbReference>
<dbReference type="GO" id="GO:0005524">
    <property type="term" value="F:ATP binding"/>
    <property type="evidence" value="ECO:0007669"/>
    <property type="project" value="InterPro"/>
</dbReference>
<keyword evidence="3" id="KW-0863">Zinc-finger</keyword>
<dbReference type="PANTHER" id="PTHR44145:SF3">
    <property type="entry name" value="DNAJ HOMOLOG SUBFAMILY A MEMBER 3, MITOCHONDRIAL"/>
    <property type="match status" value="1"/>
</dbReference>
<dbReference type="PANTHER" id="PTHR44145">
    <property type="entry name" value="DNAJ HOMOLOG SUBFAMILY A MEMBER 3, MITOCHONDRIAL"/>
    <property type="match status" value="1"/>
</dbReference>